<accession>U5QGM8</accession>
<dbReference type="HOGENOM" id="CLU_1803799_0_0_3"/>
<dbReference type="EMBL" id="CP003587">
    <property type="protein sequence ID" value="AGY58086.1"/>
    <property type="molecule type" value="Genomic_DNA"/>
</dbReference>
<dbReference type="Proteomes" id="UP000017396">
    <property type="component" value="Chromosome"/>
</dbReference>
<dbReference type="KEGG" id="glj:GKIL_1840"/>
<dbReference type="RefSeq" id="WP_023173211.1">
    <property type="nucleotide sequence ID" value="NC_022600.1"/>
</dbReference>
<keyword evidence="2" id="KW-1185">Reference proteome</keyword>
<evidence type="ECO:0000313" key="1">
    <source>
        <dbReference type="EMBL" id="AGY58086.1"/>
    </source>
</evidence>
<evidence type="ECO:0000313" key="2">
    <source>
        <dbReference type="Proteomes" id="UP000017396"/>
    </source>
</evidence>
<protein>
    <submittedName>
        <fullName evidence="1">Uncharacterized protein</fullName>
    </submittedName>
</protein>
<dbReference type="AlphaFoldDB" id="U5QGM8"/>
<reference evidence="1 2" key="1">
    <citation type="journal article" date="2013" name="PLoS ONE">
        <title>Cultivation and Complete Genome Sequencing of Gloeobacter kilaueensis sp. nov., from a Lava Cave in Kilauea Caldera, Hawai'i.</title>
        <authorList>
            <person name="Saw J.H."/>
            <person name="Schatz M."/>
            <person name="Brown M.V."/>
            <person name="Kunkel D.D."/>
            <person name="Foster J.S."/>
            <person name="Shick H."/>
            <person name="Christensen S."/>
            <person name="Hou S."/>
            <person name="Wan X."/>
            <person name="Donachie S.P."/>
        </authorList>
    </citation>
    <scope>NUCLEOTIDE SEQUENCE [LARGE SCALE GENOMIC DNA]</scope>
    <source>
        <strain evidence="2">JS</strain>
    </source>
</reference>
<proteinExistence type="predicted"/>
<gene>
    <name evidence="1" type="ORF">GKIL_1840</name>
</gene>
<dbReference type="OrthoDB" id="530035at2"/>
<dbReference type="PATRIC" id="fig|1183438.3.peg.1803"/>
<name>U5QGM8_GLOK1</name>
<dbReference type="STRING" id="1183438.GKIL_1840"/>
<sequence length="137" mass="15556">MIHALIWLPLLALFGYLAWAGWNEYQKVQAYSQWAQDFDNAKYDLLAVAGRKDNRLVWGRPTRKGPIDLQSVSLQTVKDVSLYIDGRPISPETPPAKARQIALRLTLADPQRQISIPFTEAPLAARWCKLLQQNLVS</sequence>
<organism evidence="1 2">
    <name type="scientific">Gloeobacter kilaueensis (strain ATCC BAA-2537 / CCAP 1431/1 / ULC 316 / JS1)</name>
    <dbReference type="NCBI Taxonomy" id="1183438"/>
    <lineage>
        <taxon>Bacteria</taxon>
        <taxon>Bacillati</taxon>
        <taxon>Cyanobacteriota</taxon>
        <taxon>Cyanophyceae</taxon>
        <taxon>Gloeobacterales</taxon>
        <taxon>Gloeobacteraceae</taxon>
        <taxon>Gloeobacter</taxon>
    </lineage>
</organism>
<dbReference type="eggNOG" id="ENOG5031GFC">
    <property type="taxonomic scope" value="Bacteria"/>
</dbReference>